<accession>U4QY49</accession>
<dbReference type="EMBL" id="ATAY01000094">
    <property type="protein sequence ID" value="EPR08077.1"/>
    <property type="molecule type" value="Genomic_DNA"/>
</dbReference>
<reference evidence="1 2" key="1">
    <citation type="journal article" date="2013" name="Genome Announc.">
        <title>Draft Genome Sequence of the Cellulolytic Bacterium Clostridium papyrosolvens C7 (ATCC 700395).</title>
        <authorList>
            <person name="Zepeda V."/>
            <person name="Dassa B."/>
            <person name="Borovok I."/>
            <person name="Lamed R."/>
            <person name="Bayer E.A."/>
            <person name="Cate J.H."/>
        </authorList>
    </citation>
    <scope>NUCLEOTIDE SEQUENCE [LARGE SCALE GENOMIC DNA]</scope>
    <source>
        <strain evidence="1 2">C7</strain>
    </source>
</reference>
<evidence type="ECO:0000313" key="2">
    <source>
        <dbReference type="Proteomes" id="UP000016860"/>
    </source>
</evidence>
<dbReference type="PATRIC" id="fig|1330534.3.peg.3619"/>
<comment type="caution">
    <text evidence="1">The sequence shown here is derived from an EMBL/GenBank/DDBJ whole genome shotgun (WGS) entry which is preliminary data.</text>
</comment>
<dbReference type="OrthoDB" id="41445at2"/>
<dbReference type="RefSeq" id="WP_020817017.1">
    <property type="nucleotide sequence ID" value="NZ_ATAY01000094.1"/>
</dbReference>
<name>U4QY49_9FIRM</name>
<proteinExistence type="predicted"/>
<sequence>MQSSIKNETGEYTVLQNAESLKNGTLKPSDLPTMKVWEDELGKIWTLDHRRLGAYRLAELNDVPVQWATPEEIAKGGFKMTTNNGGSSIRLKLGGGESITIK</sequence>
<evidence type="ECO:0000313" key="1">
    <source>
        <dbReference type="EMBL" id="EPR08077.1"/>
    </source>
</evidence>
<dbReference type="AlphaFoldDB" id="U4QY49"/>
<protein>
    <submittedName>
        <fullName evidence="1">Uncharacterized protein</fullName>
    </submittedName>
</protein>
<organism evidence="1 2">
    <name type="scientific">Ruminiclostridium papyrosolvens C7</name>
    <dbReference type="NCBI Taxonomy" id="1330534"/>
    <lineage>
        <taxon>Bacteria</taxon>
        <taxon>Bacillati</taxon>
        <taxon>Bacillota</taxon>
        <taxon>Clostridia</taxon>
        <taxon>Eubacteriales</taxon>
        <taxon>Oscillospiraceae</taxon>
        <taxon>Ruminiclostridium</taxon>
    </lineage>
</organism>
<dbReference type="Proteomes" id="UP000016860">
    <property type="component" value="Unassembled WGS sequence"/>
</dbReference>
<dbReference type="STRING" id="1330534.L323_18225"/>
<gene>
    <name evidence="1" type="ORF">L323_18225</name>
</gene>